<accession>A0ABN5IKD8</accession>
<reference evidence="7 8" key="1">
    <citation type="submission" date="2018-02" db="EMBL/GenBank/DDBJ databases">
        <authorList>
            <person name="Holder M.E."/>
            <person name="Ajami N.J."/>
            <person name="Petrosino J.F."/>
        </authorList>
    </citation>
    <scope>NUCLEOTIDE SEQUENCE [LARGE SCALE GENOMIC DNA]</scope>
    <source>
        <strain evidence="7 8">ATCC 33285</strain>
    </source>
</reference>
<dbReference type="RefSeq" id="WP_106040471.1">
    <property type="nucleotide sequence ID" value="NZ_CP027231.1"/>
</dbReference>
<evidence type="ECO:0000313" key="8">
    <source>
        <dbReference type="Proteomes" id="UP000238304"/>
    </source>
</evidence>
<dbReference type="NCBIfam" id="TIGR00857">
    <property type="entry name" value="pyrC_multi"/>
    <property type="match status" value="1"/>
</dbReference>
<dbReference type="PANTHER" id="PTHR43668:SF4">
    <property type="entry name" value="ALLANTOINASE"/>
    <property type="match status" value="1"/>
</dbReference>
<dbReference type="EMBL" id="CP027231">
    <property type="protein sequence ID" value="AVM52138.1"/>
    <property type="molecule type" value="Genomic_DNA"/>
</dbReference>
<protein>
    <submittedName>
        <fullName evidence="7">Dihydroorotase</fullName>
    </submittedName>
</protein>
<feature type="domain" description="Amidohydrolase-related" evidence="6">
    <location>
        <begin position="53"/>
        <end position="427"/>
    </location>
</feature>
<gene>
    <name evidence="7" type="ORF">C4H11_03495</name>
</gene>
<dbReference type="InterPro" id="IPR050138">
    <property type="entry name" value="DHOase/Allantoinase_Hydrolase"/>
</dbReference>
<proteinExistence type="inferred from homology"/>
<evidence type="ECO:0000256" key="2">
    <source>
        <dbReference type="ARBA" id="ARBA00002368"/>
    </source>
</evidence>
<dbReference type="InterPro" id="IPR011059">
    <property type="entry name" value="Metal-dep_hydrolase_composite"/>
</dbReference>
<keyword evidence="5" id="KW-0378">Hydrolase</keyword>
<sequence length="447" mass="49432">MKRTLIHNATIVNEGQSVRGSVVMENGRIAEVLTDMKPLHAPCDEIIDAAGCYLLPGIIDDHVHFRDPGLTHKADILTESRAAAAGGVTSIMDMPNTNPPTVTLDALEAKLDLLNEKCIVNHSCYFGATNSNYKDFHKLDKRRVCGVKLFMGSSTGNMLVDKINSLQHIFNGTDMLIATHCEDPAIVKENTAKYKAMYAEEDDVPIGKHPSIRSTAACYASSALAVQLARQAGARLHILHISTAKELRLFQSVPLAEKRITAEACIAHLFYSLGDYRTLGTRIKCNPAIKRKSDRDALRAAVNSGLIDVIATDHAPHLLADKEGGALKAASGMPMIQFSLVSMLQLVDEGVFTLETIVEKMCHAPAEIYRIAERGYIRQGYRADLVLVRPDTPWEVTTDKILSRCGWSPMEGRTFHWKVEKTFANGHLIYNDDTVDETYRGEELRFN</sequence>
<dbReference type="SUPFAM" id="SSF51556">
    <property type="entry name" value="Metallo-dependent hydrolases"/>
    <property type="match status" value="1"/>
</dbReference>
<dbReference type="InterPro" id="IPR006680">
    <property type="entry name" value="Amidohydro-rel"/>
</dbReference>
<evidence type="ECO:0000313" key="7">
    <source>
        <dbReference type="EMBL" id="AVM52138.1"/>
    </source>
</evidence>
<evidence type="ECO:0000256" key="3">
    <source>
        <dbReference type="ARBA" id="ARBA00010286"/>
    </source>
</evidence>
<dbReference type="Pfam" id="PF01979">
    <property type="entry name" value="Amidohydro_1"/>
    <property type="match status" value="1"/>
</dbReference>
<comment type="function">
    <text evidence="2">Catalyzes the reversible cyclization of carbamoyl aspartate to dihydroorotate.</text>
</comment>
<comment type="similarity">
    <text evidence="3">Belongs to the metallo-dependent hydrolases superfamily. DHOase family. Class I DHOase subfamily.</text>
</comment>
<dbReference type="Gene3D" id="3.20.20.140">
    <property type="entry name" value="Metal-dependent hydrolases"/>
    <property type="match status" value="1"/>
</dbReference>
<keyword evidence="8" id="KW-1185">Reference proteome</keyword>
<name>A0ABN5IKD8_9BACE</name>
<evidence type="ECO:0000256" key="5">
    <source>
        <dbReference type="ARBA" id="ARBA00022801"/>
    </source>
</evidence>
<comment type="cofactor">
    <cofactor evidence="1">
        <name>Zn(2+)</name>
        <dbReference type="ChEBI" id="CHEBI:29105"/>
    </cofactor>
</comment>
<dbReference type="CDD" id="cd01318">
    <property type="entry name" value="DHOase_IIb"/>
    <property type="match status" value="1"/>
</dbReference>
<dbReference type="InterPro" id="IPR002195">
    <property type="entry name" value="Dihydroorotase_CS"/>
</dbReference>
<evidence type="ECO:0000256" key="1">
    <source>
        <dbReference type="ARBA" id="ARBA00001947"/>
    </source>
</evidence>
<dbReference type="SUPFAM" id="SSF51338">
    <property type="entry name" value="Composite domain of metallo-dependent hydrolases"/>
    <property type="match status" value="1"/>
</dbReference>
<dbReference type="Gene3D" id="2.30.40.10">
    <property type="entry name" value="Urease, subunit C, domain 1"/>
    <property type="match status" value="1"/>
</dbReference>
<keyword evidence="4" id="KW-0479">Metal-binding</keyword>
<organism evidence="7 8">
    <name type="scientific">Bacteroides zoogleoformans</name>
    <dbReference type="NCBI Taxonomy" id="28119"/>
    <lineage>
        <taxon>Bacteria</taxon>
        <taxon>Pseudomonadati</taxon>
        <taxon>Bacteroidota</taxon>
        <taxon>Bacteroidia</taxon>
        <taxon>Bacteroidales</taxon>
        <taxon>Bacteroidaceae</taxon>
        <taxon>Bacteroides</taxon>
    </lineage>
</organism>
<dbReference type="NCBIfam" id="NF006688">
    <property type="entry name" value="PRK09236.1"/>
    <property type="match status" value="1"/>
</dbReference>
<evidence type="ECO:0000259" key="6">
    <source>
        <dbReference type="Pfam" id="PF01979"/>
    </source>
</evidence>
<dbReference type="Proteomes" id="UP000238304">
    <property type="component" value="Chromosome"/>
</dbReference>
<dbReference type="PANTHER" id="PTHR43668">
    <property type="entry name" value="ALLANTOINASE"/>
    <property type="match status" value="1"/>
</dbReference>
<dbReference type="PROSITE" id="PS00483">
    <property type="entry name" value="DIHYDROOROTASE_2"/>
    <property type="match status" value="1"/>
</dbReference>
<evidence type="ECO:0000256" key="4">
    <source>
        <dbReference type="ARBA" id="ARBA00022723"/>
    </source>
</evidence>
<dbReference type="InterPro" id="IPR032466">
    <property type="entry name" value="Metal_Hydrolase"/>
</dbReference>